<protein>
    <submittedName>
        <fullName evidence="3">Uncharacterized protein</fullName>
    </submittedName>
</protein>
<evidence type="ECO:0000256" key="1">
    <source>
        <dbReference type="SAM" id="MobiDB-lite"/>
    </source>
</evidence>
<dbReference type="GO" id="GO:0004553">
    <property type="term" value="F:hydrolase activity, hydrolyzing O-glycosyl compounds"/>
    <property type="evidence" value="ECO:0007669"/>
    <property type="project" value="InterPro"/>
</dbReference>
<evidence type="ECO:0000313" key="3">
    <source>
        <dbReference type="EMBL" id="KJR81411.1"/>
    </source>
</evidence>
<dbReference type="InterPro" id="IPR036962">
    <property type="entry name" value="Glyco_hydro_3_N_sf"/>
</dbReference>
<dbReference type="RefSeq" id="XP_016584087.1">
    <property type="nucleotide sequence ID" value="XM_016728250.1"/>
</dbReference>
<evidence type="ECO:0000313" key="4">
    <source>
        <dbReference type="Proteomes" id="UP000033710"/>
    </source>
</evidence>
<dbReference type="GeneID" id="27663527"/>
<comment type="caution">
    <text evidence="3">The sequence shown here is derived from an EMBL/GenBank/DDBJ whole genome shotgun (WGS) entry which is preliminary data.</text>
</comment>
<dbReference type="Proteomes" id="UP000033710">
    <property type="component" value="Unassembled WGS sequence"/>
</dbReference>
<reference evidence="3 4" key="1">
    <citation type="journal article" date="2014" name="BMC Genomics">
        <title>Comparative genomics of the major fungal agents of human and animal Sporotrichosis: Sporothrix schenckii and Sporothrix brasiliensis.</title>
        <authorList>
            <person name="Teixeira M.M."/>
            <person name="de Almeida L.G."/>
            <person name="Kubitschek-Barreira P."/>
            <person name="Alves F.L."/>
            <person name="Kioshima E.S."/>
            <person name="Abadio A.K."/>
            <person name="Fernandes L."/>
            <person name="Derengowski L.S."/>
            <person name="Ferreira K.S."/>
            <person name="Souza R.C."/>
            <person name="Ruiz J.C."/>
            <person name="de Andrade N.C."/>
            <person name="Paes H.C."/>
            <person name="Nicola A.M."/>
            <person name="Albuquerque P."/>
            <person name="Gerber A.L."/>
            <person name="Martins V.P."/>
            <person name="Peconick L.D."/>
            <person name="Neto A.V."/>
            <person name="Chaucanez C.B."/>
            <person name="Silva P.A."/>
            <person name="Cunha O.L."/>
            <person name="de Oliveira F.F."/>
            <person name="dos Santos T.C."/>
            <person name="Barros A.L."/>
            <person name="Soares M.A."/>
            <person name="de Oliveira L.M."/>
            <person name="Marini M.M."/>
            <person name="Villalobos-Duno H."/>
            <person name="Cunha M.M."/>
            <person name="de Hoog S."/>
            <person name="da Silveira J.F."/>
            <person name="Henrissat B."/>
            <person name="Nino-Vega G.A."/>
            <person name="Cisalpino P.S."/>
            <person name="Mora-Montes H.M."/>
            <person name="Almeida S.R."/>
            <person name="Stajich J.E."/>
            <person name="Lopes-Bezerra L.M."/>
            <person name="Vasconcelos A.T."/>
            <person name="Felipe M.S."/>
        </authorList>
    </citation>
    <scope>NUCLEOTIDE SEQUENCE [LARGE SCALE GENOMIC DNA]</scope>
    <source>
        <strain evidence="3 4">1099-18</strain>
    </source>
</reference>
<dbReference type="AlphaFoldDB" id="A0A0F2LZR4"/>
<dbReference type="OrthoDB" id="416222at2759"/>
<dbReference type="VEuPathDB" id="FungiDB:SPSK_01321"/>
<gene>
    <name evidence="3" type="ORF">SPSK_01321</name>
</gene>
<accession>A0A0F2LZR4</accession>
<feature type="signal peptide" evidence="2">
    <location>
        <begin position="1"/>
        <end position="20"/>
    </location>
</feature>
<keyword evidence="2" id="KW-0732">Signal</keyword>
<evidence type="ECO:0000256" key="2">
    <source>
        <dbReference type="SAM" id="SignalP"/>
    </source>
</evidence>
<reference evidence="3 4" key="2">
    <citation type="journal article" date="2015" name="Eukaryot. Cell">
        <title>Asexual propagation of a virulent clone complex in a human and feline outbreak of sporotrichosis.</title>
        <authorList>
            <person name="Teixeira Mde M."/>
            <person name="Rodrigues A.M."/>
            <person name="Tsui C.K."/>
            <person name="de Almeida L.G."/>
            <person name="Van Diepeningen A.D."/>
            <person name="van den Ende B.G."/>
            <person name="Fernandes G.F."/>
            <person name="Kano R."/>
            <person name="Hamelin R.C."/>
            <person name="Lopes-Bezerra L.M."/>
            <person name="Vasconcelos A.T."/>
            <person name="de Hoog S."/>
            <person name="de Camargo Z.P."/>
            <person name="Felipe M.S."/>
        </authorList>
    </citation>
    <scope>NUCLEOTIDE SEQUENCE [LARGE SCALE GENOMIC DNA]</scope>
    <source>
        <strain evidence="3 4">1099-18</strain>
    </source>
</reference>
<sequence>MIEPIWLLATTAVFAGLANADPTQFEPRGFNAESPLWQRGADAPQAKSPPFYPAPWMNPNADGWESAYIQAKQFVSQLTLLEKVNLTTGVG</sequence>
<dbReference type="Gene3D" id="3.20.20.300">
    <property type="entry name" value="Glycoside hydrolase, family 3, N-terminal domain"/>
    <property type="match status" value="1"/>
</dbReference>
<organism evidence="3 4">
    <name type="scientific">Sporothrix schenckii 1099-18</name>
    <dbReference type="NCBI Taxonomy" id="1397361"/>
    <lineage>
        <taxon>Eukaryota</taxon>
        <taxon>Fungi</taxon>
        <taxon>Dikarya</taxon>
        <taxon>Ascomycota</taxon>
        <taxon>Pezizomycotina</taxon>
        <taxon>Sordariomycetes</taxon>
        <taxon>Sordariomycetidae</taxon>
        <taxon>Ophiostomatales</taxon>
        <taxon>Ophiostomataceae</taxon>
        <taxon>Sporothrix</taxon>
    </lineage>
</organism>
<proteinExistence type="predicted"/>
<feature type="region of interest" description="Disordered" evidence="1">
    <location>
        <begin position="28"/>
        <end position="52"/>
    </location>
</feature>
<dbReference type="GO" id="GO:0005975">
    <property type="term" value="P:carbohydrate metabolic process"/>
    <property type="evidence" value="ECO:0007669"/>
    <property type="project" value="InterPro"/>
</dbReference>
<dbReference type="EMBL" id="AXCR01000011">
    <property type="protein sequence ID" value="KJR81411.1"/>
    <property type="molecule type" value="Genomic_DNA"/>
</dbReference>
<dbReference type="KEGG" id="ssck:SPSK_01321"/>
<name>A0A0F2LZR4_SPOSC</name>
<feature type="chain" id="PRO_5002454628" evidence="2">
    <location>
        <begin position="21"/>
        <end position="91"/>
    </location>
</feature>